<gene>
    <name evidence="2" type="ORF">K402DRAFT_397172</name>
</gene>
<name>A0A6G1GQ11_9PEZI</name>
<dbReference type="EMBL" id="ML977180">
    <property type="protein sequence ID" value="KAF1982839.1"/>
    <property type="molecule type" value="Genomic_DNA"/>
</dbReference>
<evidence type="ECO:0000256" key="1">
    <source>
        <dbReference type="SAM" id="MobiDB-lite"/>
    </source>
</evidence>
<feature type="compositionally biased region" description="Low complexity" evidence="1">
    <location>
        <begin position="271"/>
        <end position="284"/>
    </location>
</feature>
<proteinExistence type="predicted"/>
<reference evidence="2" key="1">
    <citation type="journal article" date="2020" name="Stud. Mycol.">
        <title>101 Dothideomycetes genomes: a test case for predicting lifestyles and emergence of pathogens.</title>
        <authorList>
            <person name="Haridas S."/>
            <person name="Albert R."/>
            <person name="Binder M."/>
            <person name="Bloem J."/>
            <person name="Labutti K."/>
            <person name="Salamov A."/>
            <person name="Andreopoulos B."/>
            <person name="Baker S."/>
            <person name="Barry K."/>
            <person name="Bills G."/>
            <person name="Bluhm B."/>
            <person name="Cannon C."/>
            <person name="Castanera R."/>
            <person name="Culley D."/>
            <person name="Daum C."/>
            <person name="Ezra D."/>
            <person name="Gonzalez J."/>
            <person name="Henrissat B."/>
            <person name="Kuo A."/>
            <person name="Liang C."/>
            <person name="Lipzen A."/>
            <person name="Lutzoni F."/>
            <person name="Magnuson J."/>
            <person name="Mondo S."/>
            <person name="Nolan M."/>
            <person name="Ohm R."/>
            <person name="Pangilinan J."/>
            <person name="Park H.-J."/>
            <person name="Ramirez L."/>
            <person name="Alfaro M."/>
            <person name="Sun H."/>
            <person name="Tritt A."/>
            <person name="Yoshinaga Y."/>
            <person name="Zwiers L.-H."/>
            <person name="Turgeon B."/>
            <person name="Goodwin S."/>
            <person name="Spatafora J."/>
            <person name="Crous P."/>
            <person name="Grigoriev I."/>
        </authorList>
    </citation>
    <scope>NUCLEOTIDE SEQUENCE</scope>
    <source>
        <strain evidence="2">CBS 113979</strain>
    </source>
</reference>
<dbReference type="AlphaFoldDB" id="A0A6G1GQ11"/>
<evidence type="ECO:0000313" key="3">
    <source>
        <dbReference type="Proteomes" id="UP000800041"/>
    </source>
</evidence>
<protein>
    <submittedName>
        <fullName evidence="2">Uncharacterized protein</fullName>
    </submittedName>
</protein>
<sequence length="292" mass="33066">MVPPSGDHAPSIRTAPKDWWLIKKTLFIYNMKNLWSNLAYKYLMRAFRRPFPTINLLVLPSSRLPTLARTLHTRINHAFASLPSPASHTTLSTLCANGLHDAFLAKSRLRPKNELWEWRCPKYHAVKVVSHRAGRMPVEMLGASAEGGDKGNAMRQVIFRIDSTQELRKYDVKTKGRVDPLTLASSTGEALKHRKPTYNTPDNQNQNQEKGALKEQVEKRVTEYLVIQRRMVQGVEDEWQVWGHARETLVEEIKAHELAGRALKAPVPGSVPGQAQGKVQQKGQPRGRMQMA</sequence>
<feature type="region of interest" description="Disordered" evidence="1">
    <location>
        <begin position="266"/>
        <end position="292"/>
    </location>
</feature>
<organism evidence="2 3">
    <name type="scientific">Aulographum hederae CBS 113979</name>
    <dbReference type="NCBI Taxonomy" id="1176131"/>
    <lineage>
        <taxon>Eukaryota</taxon>
        <taxon>Fungi</taxon>
        <taxon>Dikarya</taxon>
        <taxon>Ascomycota</taxon>
        <taxon>Pezizomycotina</taxon>
        <taxon>Dothideomycetes</taxon>
        <taxon>Pleosporomycetidae</taxon>
        <taxon>Aulographales</taxon>
        <taxon>Aulographaceae</taxon>
    </lineage>
</organism>
<feature type="compositionally biased region" description="Polar residues" evidence="1">
    <location>
        <begin position="197"/>
        <end position="209"/>
    </location>
</feature>
<dbReference type="OrthoDB" id="19619at2759"/>
<accession>A0A6G1GQ11</accession>
<dbReference type="Gene3D" id="3.10.450.240">
    <property type="match status" value="1"/>
</dbReference>
<dbReference type="Proteomes" id="UP000800041">
    <property type="component" value="Unassembled WGS sequence"/>
</dbReference>
<evidence type="ECO:0000313" key="2">
    <source>
        <dbReference type="EMBL" id="KAF1982839.1"/>
    </source>
</evidence>
<keyword evidence="3" id="KW-1185">Reference proteome</keyword>
<feature type="region of interest" description="Disordered" evidence="1">
    <location>
        <begin position="181"/>
        <end position="215"/>
    </location>
</feature>